<dbReference type="EMBL" id="JAFELM010000043">
    <property type="protein sequence ID" value="MBM6619474.1"/>
    <property type="molecule type" value="Genomic_DNA"/>
</dbReference>
<dbReference type="InterPro" id="IPR018540">
    <property type="entry name" value="Spo0E-like"/>
</dbReference>
<comment type="caution">
    <text evidence="1">The sequence shown here is derived from an EMBL/GenBank/DDBJ whole genome shotgun (WGS) entry which is preliminary data.</text>
</comment>
<dbReference type="InterPro" id="IPR037208">
    <property type="entry name" value="Spo0E-like_sf"/>
</dbReference>
<dbReference type="PANTHER" id="PTHR41263">
    <property type="entry name" value="ASPARTYL-PHOSPHATE PHOSPHATASE YISI"/>
    <property type="match status" value="1"/>
</dbReference>
<gene>
    <name evidence="1" type="ORF">JR050_17570</name>
</gene>
<dbReference type="Pfam" id="PF09388">
    <property type="entry name" value="SpoOE-like"/>
    <property type="match status" value="1"/>
</dbReference>
<dbReference type="RefSeq" id="WP_204204945.1">
    <property type="nucleotide sequence ID" value="NZ_JAFELM010000043.1"/>
</dbReference>
<dbReference type="SUPFAM" id="SSF140500">
    <property type="entry name" value="BAS1536-like"/>
    <property type="match status" value="1"/>
</dbReference>
<accession>A0ABS2DLW3</accession>
<sequence length="55" mass="6464">MDIDKLKKAIEKQREEMTSLGLKYGLTNCHTVKSSQQLDQLLNQLEYISKTKMYK</sequence>
<dbReference type="PANTHER" id="PTHR41263:SF1">
    <property type="entry name" value="ASPARTYL-PHOSPHATE PHOSPHATASE YISI"/>
    <property type="match status" value="1"/>
</dbReference>
<dbReference type="InterPro" id="IPR053028">
    <property type="entry name" value="Spo0E-like_phosphatase"/>
</dbReference>
<dbReference type="InterPro" id="IPR036638">
    <property type="entry name" value="HLH_DNA-bd_sf"/>
</dbReference>
<dbReference type="Proteomes" id="UP001518925">
    <property type="component" value="Unassembled WGS sequence"/>
</dbReference>
<proteinExistence type="predicted"/>
<organism evidence="1 2">
    <name type="scientific">Bacillus suaedaesalsae</name>
    <dbReference type="NCBI Taxonomy" id="2810349"/>
    <lineage>
        <taxon>Bacteria</taxon>
        <taxon>Bacillati</taxon>
        <taxon>Bacillota</taxon>
        <taxon>Bacilli</taxon>
        <taxon>Bacillales</taxon>
        <taxon>Bacillaceae</taxon>
        <taxon>Bacillus</taxon>
    </lineage>
</organism>
<name>A0ABS2DLW3_9BACI</name>
<evidence type="ECO:0000313" key="2">
    <source>
        <dbReference type="Proteomes" id="UP001518925"/>
    </source>
</evidence>
<keyword evidence="2" id="KW-1185">Reference proteome</keyword>
<dbReference type="Gene3D" id="4.10.280.10">
    <property type="entry name" value="Helix-loop-helix DNA-binding domain"/>
    <property type="match status" value="1"/>
</dbReference>
<evidence type="ECO:0000313" key="1">
    <source>
        <dbReference type="EMBL" id="MBM6619474.1"/>
    </source>
</evidence>
<protein>
    <submittedName>
        <fullName evidence="1">Spo0E family sporulation regulatory protein-aspartic acid phosphatase</fullName>
    </submittedName>
</protein>
<reference evidence="1 2" key="1">
    <citation type="submission" date="2021-02" db="EMBL/GenBank/DDBJ databases">
        <title>Bacillus sp. RD4P76, an endophyte from a halophyte.</title>
        <authorList>
            <person name="Sun J.-Q."/>
        </authorList>
    </citation>
    <scope>NUCLEOTIDE SEQUENCE [LARGE SCALE GENOMIC DNA]</scope>
    <source>
        <strain evidence="1 2">RD4P76</strain>
    </source>
</reference>